<protein>
    <submittedName>
        <fullName evidence="2">Uncharacterized protein</fullName>
    </submittedName>
</protein>
<evidence type="ECO:0000313" key="2">
    <source>
        <dbReference type="EMBL" id="GBO04828.1"/>
    </source>
</evidence>
<keyword evidence="1" id="KW-1133">Transmembrane helix</keyword>
<dbReference type="EMBL" id="BGPR01031628">
    <property type="protein sequence ID" value="GBO04828.1"/>
    <property type="molecule type" value="Genomic_DNA"/>
</dbReference>
<feature type="transmembrane region" description="Helical" evidence="1">
    <location>
        <begin position="7"/>
        <end position="28"/>
    </location>
</feature>
<feature type="transmembrane region" description="Helical" evidence="1">
    <location>
        <begin position="34"/>
        <end position="58"/>
    </location>
</feature>
<evidence type="ECO:0000256" key="1">
    <source>
        <dbReference type="SAM" id="Phobius"/>
    </source>
</evidence>
<sequence length="108" mass="12401">MFQKFQGIIGWILELLSPPLILISSVAYPSQGTLLQYLISIFLPTVFVSSLHTVWYFIRNVMIDVYGSRRSFAEEFPQSDILDVVKSRGILNISTEIVLIHRSFFLSM</sequence>
<keyword evidence="1" id="KW-0472">Membrane</keyword>
<keyword evidence="1" id="KW-0812">Transmembrane</keyword>
<dbReference type="AlphaFoldDB" id="A0A4Y2TW78"/>
<evidence type="ECO:0000313" key="3">
    <source>
        <dbReference type="Proteomes" id="UP000499080"/>
    </source>
</evidence>
<reference evidence="2 3" key="1">
    <citation type="journal article" date="2019" name="Sci. Rep.">
        <title>Orb-weaving spider Araneus ventricosus genome elucidates the spidroin gene catalogue.</title>
        <authorList>
            <person name="Kono N."/>
            <person name="Nakamura H."/>
            <person name="Ohtoshi R."/>
            <person name="Moran D.A.P."/>
            <person name="Shinohara A."/>
            <person name="Yoshida Y."/>
            <person name="Fujiwara M."/>
            <person name="Mori M."/>
            <person name="Tomita M."/>
            <person name="Arakawa K."/>
        </authorList>
    </citation>
    <scope>NUCLEOTIDE SEQUENCE [LARGE SCALE GENOMIC DNA]</scope>
</reference>
<proteinExistence type="predicted"/>
<name>A0A4Y2TW78_ARAVE</name>
<keyword evidence="3" id="KW-1185">Reference proteome</keyword>
<accession>A0A4Y2TW78</accession>
<gene>
    <name evidence="2" type="ORF">AVEN_137836_1</name>
</gene>
<dbReference type="Proteomes" id="UP000499080">
    <property type="component" value="Unassembled WGS sequence"/>
</dbReference>
<organism evidence="2 3">
    <name type="scientific">Araneus ventricosus</name>
    <name type="common">Orbweaver spider</name>
    <name type="synonym">Epeira ventricosa</name>
    <dbReference type="NCBI Taxonomy" id="182803"/>
    <lineage>
        <taxon>Eukaryota</taxon>
        <taxon>Metazoa</taxon>
        <taxon>Ecdysozoa</taxon>
        <taxon>Arthropoda</taxon>
        <taxon>Chelicerata</taxon>
        <taxon>Arachnida</taxon>
        <taxon>Araneae</taxon>
        <taxon>Araneomorphae</taxon>
        <taxon>Entelegynae</taxon>
        <taxon>Araneoidea</taxon>
        <taxon>Araneidae</taxon>
        <taxon>Araneus</taxon>
    </lineage>
</organism>
<comment type="caution">
    <text evidence="2">The sequence shown here is derived from an EMBL/GenBank/DDBJ whole genome shotgun (WGS) entry which is preliminary data.</text>
</comment>